<feature type="non-terminal residue" evidence="7">
    <location>
        <position position="1"/>
    </location>
</feature>
<evidence type="ECO:0000256" key="4">
    <source>
        <dbReference type="PROSITE-ProRule" id="PRU00047"/>
    </source>
</evidence>
<feature type="domain" description="CCHC-type" evidence="5">
    <location>
        <begin position="287"/>
        <end position="304"/>
    </location>
</feature>
<dbReference type="PROSITE" id="PS50158">
    <property type="entry name" value="ZF_CCHC"/>
    <property type="match status" value="1"/>
</dbReference>
<evidence type="ECO:0008006" key="9">
    <source>
        <dbReference type="Google" id="ProtNLM"/>
    </source>
</evidence>
<keyword evidence="1" id="KW-0479">Metal-binding</keyword>
<evidence type="ECO:0000313" key="7">
    <source>
        <dbReference type="EMBL" id="KAI3909356.1"/>
    </source>
</evidence>
<evidence type="ECO:0000313" key="8">
    <source>
        <dbReference type="Proteomes" id="UP001202328"/>
    </source>
</evidence>
<dbReference type="PANTHER" id="PTHR31973">
    <property type="entry name" value="POLYPROTEIN, PUTATIVE-RELATED"/>
    <property type="match status" value="1"/>
</dbReference>
<dbReference type="GO" id="GO:0003676">
    <property type="term" value="F:nucleic acid binding"/>
    <property type="evidence" value="ECO:0007669"/>
    <property type="project" value="InterPro"/>
</dbReference>
<feature type="domain" description="SWIM-type" evidence="6">
    <location>
        <begin position="178"/>
        <end position="210"/>
    </location>
</feature>
<dbReference type="InterPro" id="IPR001878">
    <property type="entry name" value="Znf_CCHC"/>
</dbReference>
<dbReference type="SMART" id="SM00575">
    <property type="entry name" value="ZnF_PMZ"/>
    <property type="match status" value="1"/>
</dbReference>
<dbReference type="PANTHER" id="PTHR31973:SF187">
    <property type="entry name" value="MUTATOR TRANSPOSASE MUDRA PROTEIN"/>
    <property type="match status" value="1"/>
</dbReference>
<dbReference type="InterPro" id="IPR007527">
    <property type="entry name" value="Znf_SWIM"/>
</dbReference>
<evidence type="ECO:0000256" key="1">
    <source>
        <dbReference type="ARBA" id="ARBA00022723"/>
    </source>
</evidence>
<dbReference type="Proteomes" id="UP001202328">
    <property type="component" value="Unassembled WGS sequence"/>
</dbReference>
<gene>
    <name evidence="7" type="ORF">MKW98_007880</name>
</gene>
<dbReference type="GO" id="GO:0008270">
    <property type="term" value="F:zinc ion binding"/>
    <property type="evidence" value="ECO:0007669"/>
    <property type="project" value="UniProtKB-KW"/>
</dbReference>
<evidence type="ECO:0000256" key="3">
    <source>
        <dbReference type="ARBA" id="ARBA00022833"/>
    </source>
</evidence>
<evidence type="ECO:0000259" key="6">
    <source>
        <dbReference type="PROSITE" id="PS50966"/>
    </source>
</evidence>
<sequence>SSGINIGLSTVFPESEHVFCVYHISNNLKKYSRGVSRTFLKAALAYNDTDFNTYMAKLQELSPKAAKEVRALGVELWARVKARKPRFSMMTTNPAESFNSTLNPAKKLSPVLLMNFIRRTLDEWFAIRKKIAEDRKGKLSSKATEIIVARNQLAISFRATFLGEGRYEVNESGCQDAHEVNLEERTCSCGRFQIEFLPCLHALAVIKTKKSTTNFSICGLYWRTSEWRSAYQGTIESPLTLGRWDLPQDIQSRKCLHPDFKYSAGRPNIDRYRGWGEKPKPPANQQRRCPKCGAEGHYRTTCPK</sequence>
<accession>A0AAD4XFV8</accession>
<protein>
    <recommendedName>
        <fullName evidence="9">SWIM-type domain-containing protein</fullName>
    </recommendedName>
</protein>
<dbReference type="AlphaFoldDB" id="A0AAD4XFV8"/>
<keyword evidence="3" id="KW-0862">Zinc</keyword>
<proteinExistence type="predicted"/>
<dbReference type="EMBL" id="JAJJMB010010320">
    <property type="protein sequence ID" value="KAI3909356.1"/>
    <property type="molecule type" value="Genomic_DNA"/>
</dbReference>
<organism evidence="7 8">
    <name type="scientific">Papaver atlanticum</name>
    <dbReference type="NCBI Taxonomy" id="357466"/>
    <lineage>
        <taxon>Eukaryota</taxon>
        <taxon>Viridiplantae</taxon>
        <taxon>Streptophyta</taxon>
        <taxon>Embryophyta</taxon>
        <taxon>Tracheophyta</taxon>
        <taxon>Spermatophyta</taxon>
        <taxon>Magnoliopsida</taxon>
        <taxon>Ranunculales</taxon>
        <taxon>Papaveraceae</taxon>
        <taxon>Papaveroideae</taxon>
        <taxon>Papaver</taxon>
    </lineage>
</organism>
<dbReference type="Pfam" id="PF04434">
    <property type="entry name" value="SWIM"/>
    <property type="match status" value="1"/>
</dbReference>
<comment type="caution">
    <text evidence="7">The sequence shown here is derived from an EMBL/GenBank/DDBJ whole genome shotgun (WGS) entry which is preliminary data.</text>
</comment>
<evidence type="ECO:0000256" key="2">
    <source>
        <dbReference type="ARBA" id="ARBA00022771"/>
    </source>
</evidence>
<dbReference type="InterPro" id="IPR006564">
    <property type="entry name" value="Znf_PMZ"/>
</dbReference>
<keyword evidence="2 4" id="KW-0863">Zinc-finger</keyword>
<name>A0AAD4XFV8_9MAGN</name>
<keyword evidence="8" id="KW-1185">Reference proteome</keyword>
<reference evidence="7" key="1">
    <citation type="submission" date="2022-04" db="EMBL/GenBank/DDBJ databases">
        <title>A functionally conserved STORR gene fusion in Papaver species that diverged 16.8 million years ago.</title>
        <authorList>
            <person name="Catania T."/>
        </authorList>
    </citation>
    <scope>NUCLEOTIDE SEQUENCE</scope>
    <source>
        <strain evidence="7">S-188037</strain>
    </source>
</reference>
<evidence type="ECO:0000259" key="5">
    <source>
        <dbReference type="PROSITE" id="PS50158"/>
    </source>
</evidence>
<dbReference type="PROSITE" id="PS50966">
    <property type="entry name" value="ZF_SWIM"/>
    <property type="match status" value="1"/>
</dbReference>